<sequence>MSSASPAQPHVSLRHRRYKAALACTTCRRRKVKCDGIRPVCGRCQTKTELQETCTYIPASARRSRTVNVPLSSAAASSQLPTPGTSAQTCSEQSDLIGSPGAQAAGDPGEFSFEVKAAVEAKLGLPSSKKRCPIPLTDAPLFGLLSLPEIIDVAANPADNVLPPRKHADHLVSLYWRCLDPLEPLLNHRSFCTAYQALVDGREMECNEQISLCTLNLVFALSTQLQESTPSEQRDSASRTFFLRAWHLLRPEIVLWQPGSVEIVQCLILMTRYLQCTRNLQQTWMALGSAVRIALNIGLDRSEKNLTVSDRETQLTRDVWQQCVFMDRNLSWSLGRPSTVPSVPFFSLDSLRNGSNLPGSDDMVNASASEKMQELAKITGHIGLSQVLPASSAAETQDFVLQTQAEPSV</sequence>
<evidence type="ECO:0000256" key="1">
    <source>
        <dbReference type="ARBA" id="ARBA00022723"/>
    </source>
</evidence>
<keyword evidence="2" id="KW-0805">Transcription regulation</keyword>
<dbReference type="Pfam" id="PF00172">
    <property type="entry name" value="Zn_clus"/>
    <property type="match status" value="1"/>
</dbReference>
<dbReference type="SMART" id="SM00066">
    <property type="entry name" value="GAL4"/>
    <property type="match status" value="1"/>
</dbReference>
<dbReference type="InterPro" id="IPR001138">
    <property type="entry name" value="Zn2Cys6_DnaBD"/>
</dbReference>
<dbReference type="GO" id="GO:0006351">
    <property type="term" value="P:DNA-templated transcription"/>
    <property type="evidence" value="ECO:0007669"/>
    <property type="project" value="InterPro"/>
</dbReference>
<dbReference type="GO" id="GO:0000435">
    <property type="term" value="P:positive regulation of transcription from RNA polymerase II promoter by galactose"/>
    <property type="evidence" value="ECO:0007669"/>
    <property type="project" value="TreeGrafter"/>
</dbReference>
<evidence type="ECO:0000256" key="3">
    <source>
        <dbReference type="ARBA" id="ARBA00023125"/>
    </source>
</evidence>
<dbReference type="PROSITE" id="PS50048">
    <property type="entry name" value="ZN2_CY6_FUNGAL_2"/>
    <property type="match status" value="1"/>
</dbReference>
<keyword evidence="1" id="KW-0479">Metal-binding</keyword>
<reference evidence="8 9" key="1">
    <citation type="submission" date="2021-02" db="EMBL/GenBank/DDBJ databases">
        <title>Pan-genome distribution and transcriptional activeness of fungal secondary metabolism genes in Aspergillus section Fumigati.</title>
        <authorList>
            <person name="Takahashi H."/>
            <person name="Umemura M."/>
            <person name="Ninomiya A."/>
            <person name="Kusuya Y."/>
            <person name="Urayama S."/>
            <person name="Shimizu M."/>
            <person name="Watanabe A."/>
            <person name="Kamei K."/>
            <person name="Yaguchi T."/>
            <person name="Hagiwara D."/>
        </authorList>
    </citation>
    <scope>NUCLEOTIDE SEQUENCE [LARGE SCALE GENOMIC DNA]</scope>
    <source>
        <strain evidence="8 9">IFM 47045</strain>
    </source>
</reference>
<proteinExistence type="predicted"/>
<dbReference type="EMBL" id="BOPL01000001">
    <property type="protein sequence ID" value="GIJ97924.1"/>
    <property type="molecule type" value="Genomic_DNA"/>
</dbReference>
<evidence type="ECO:0000313" key="8">
    <source>
        <dbReference type="EMBL" id="GIJ97924.1"/>
    </source>
</evidence>
<keyword evidence="3" id="KW-0238">DNA-binding</keyword>
<evidence type="ECO:0000313" key="9">
    <source>
        <dbReference type="Proteomes" id="UP000710440"/>
    </source>
</evidence>
<dbReference type="GO" id="GO:0008270">
    <property type="term" value="F:zinc ion binding"/>
    <property type="evidence" value="ECO:0007669"/>
    <property type="project" value="InterPro"/>
</dbReference>
<feature type="domain" description="Zn(2)-C6 fungal-type" evidence="7">
    <location>
        <begin position="23"/>
        <end position="56"/>
    </location>
</feature>
<keyword evidence="5" id="KW-0539">Nucleus</keyword>
<dbReference type="GO" id="GO:0005634">
    <property type="term" value="C:nucleus"/>
    <property type="evidence" value="ECO:0007669"/>
    <property type="project" value="TreeGrafter"/>
</dbReference>
<dbReference type="Proteomes" id="UP000710440">
    <property type="component" value="Unassembled WGS sequence"/>
</dbReference>
<dbReference type="GO" id="GO:0000981">
    <property type="term" value="F:DNA-binding transcription factor activity, RNA polymerase II-specific"/>
    <property type="evidence" value="ECO:0007669"/>
    <property type="project" value="InterPro"/>
</dbReference>
<keyword evidence="9" id="KW-1185">Reference proteome</keyword>
<organism evidence="8 9">
    <name type="scientific">Aspergillus viridinutans</name>
    <dbReference type="NCBI Taxonomy" id="75553"/>
    <lineage>
        <taxon>Eukaryota</taxon>
        <taxon>Fungi</taxon>
        <taxon>Dikarya</taxon>
        <taxon>Ascomycota</taxon>
        <taxon>Pezizomycotina</taxon>
        <taxon>Eurotiomycetes</taxon>
        <taxon>Eurotiomycetidae</taxon>
        <taxon>Eurotiales</taxon>
        <taxon>Aspergillaceae</taxon>
        <taxon>Aspergillus</taxon>
        <taxon>Aspergillus subgen. Fumigati</taxon>
    </lineage>
</organism>
<dbReference type="AlphaFoldDB" id="A0A9P3F0T3"/>
<dbReference type="PANTHER" id="PTHR47424:SF3">
    <property type="entry name" value="REGULATORY PROTEIN GAL4"/>
    <property type="match status" value="1"/>
</dbReference>
<dbReference type="PANTHER" id="PTHR47424">
    <property type="entry name" value="REGULATORY PROTEIN GAL4"/>
    <property type="match status" value="1"/>
</dbReference>
<dbReference type="Gene3D" id="4.10.240.10">
    <property type="entry name" value="Zn(2)-C6 fungal-type DNA-binding domain"/>
    <property type="match status" value="1"/>
</dbReference>
<dbReference type="SUPFAM" id="SSF57701">
    <property type="entry name" value="Zn2/Cys6 DNA-binding domain"/>
    <property type="match status" value="1"/>
</dbReference>
<dbReference type="CDD" id="cd12148">
    <property type="entry name" value="fungal_TF_MHR"/>
    <property type="match status" value="1"/>
</dbReference>
<accession>A0A9P3F0T3</accession>
<feature type="compositionally biased region" description="Polar residues" evidence="6">
    <location>
        <begin position="79"/>
        <end position="96"/>
    </location>
</feature>
<feature type="region of interest" description="Disordered" evidence="6">
    <location>
        <begin position="72"/>
        <end position="107"/>
    </location>
</feature>
<dbReference type="InterPro" id="IPR007219">
    <property type="entry name" value="XnlR_reg_dom"/>
</dbReference>
<dbReference type="GeneID" id="66928012"/>
<dbReference type="GO" id="GO:0000978">
    <property type="term" value="F:RNA polymerase II cis-regulatory region sequence-specific DNA binding"/>
    <property type="evidence" value="ECO:0007669"/>
    <property type="project" value="TreeGrafter"/>
</dbReference>
<evidence type="ECO:0000256" key="4">
    <source>
        <dbReference type="ARBA" id="ARBA00023163"/>
    </source>
</evidence>
<evidence type="ECO:0000256" key="6">
    <source>
        <dbReference type="SAM" id="MobiDB-lite"/>
    </source>
</evidence>
<gene>
    <name evidence="8" type="ORF">Aspvir_000030</name>
</gene>
<protein>
    <recommendedName>
        <fullName evidence="7">Zn(2)-C6 fungal-type domain-containing protein</fullName>
    </recommendedName>
</protein>
<dbReference type="InterPro" id="IPR036864">
    <property type="entry name" value="Zn2-C6_fun-type_DNA-bd_sf"/>
</dbReference>
<evidence type="ECO:0000259" key="7">
    <source>
        <dbReference type="PROSITE" id="PS50048"/>
    </source>
</evidence>
<dbReference type="Pfam" id="PF04082">
    <property type="entry name" value="Fungal_trans"/>
    <property type="match status" value="1"/>
</dbReference>
<dbReference type="CDD" id="cd00067">
    <property type="entry name" value="GAL4"/>
    <property type="match status" value="1"/>
</dbReference>
<keyword evidence="4" id="KW-0804">Transcription</keyword>
<evidence type="ECO:0000256" key="2">
    <source>
        <dbReference type="ARBA" id="ARBA00023015"/>
    </source>
</evidence>
<dbReference type="InterPro" id="IPR051127">
    <property type="entry name" value="Fungal_SecMet_Regulators"/>
</dbReference>
<name>A0A9P3F0T3_ASPVI</name>
<comment type="caution">
    <text evidence="8">The sequence shown here is derived from an EMBL/GenBank/DDBJ whole genome shotgun (WGS) entry which is preliminary data.</text>
</comment>
<dbReference type="OrthoDB" id="424974at2759"/>
<evidence type="ECO:0000256" key="5">
    <source>
        <dbReference type="ARBA" id="ARBA00023242"/>
    </source>
</evidence>
<dbReference type="RefSeq" id="XP_043121111.1">
    <property type="nucleotide sequence ID" value="XM_043265176.1"/>
</dbReference>
<dbReference type="SMART" id="SM00906">
    <property type="entry name" value="Fungal_trans"/>
    <property type="match status" value="1"/>
</dbReference>